<dbReference type="EMBL" id="JAVRHY010000005">
    <property type="protein sequence ID" value="MDT0618191.1"/>
    <property type="molecule type" value="Genomic_DNA"/>
</dbReference>
<keyword evidence="10" id="KW-1185">Reference proteome</keyword>
<feature type="domain" description="Peptidase S54 rhomboid" evidence="8">
    <location>
        <begin position="45"/>
        <end position="191"/>
    </location>
</feature>
<evidence type="ECO:0000256" key="1">
    <source>
        <dbReference type="ARBA" id="ARBA00004141"/>
    </source>
</evidence>
<evidence type="ECO:0000256" key="3">
    <source>
        <dbReference type="ARBA" id="ARBA00022519"/>
    </source>
</evidence>
<feature type="transmembrane region" description="Helical" evidence="7">
    <location>
        <begin position="116"/>
        <end position="135"/>
    </location>
</feature>
<dbReference type="InterPro" id="IPR035952">
    <property type="entry name" value="Rhomboid-like_sf"/>
</dbReference>
<dbReference type="GO" id="GO:0008233">
    <property type="term" value="F:peptidase activity"/>
    <property type="evidence" value="ECO:0007669"/>
    <property type="project" value="UniProtKB-KW"/>
</dbReference>
<dbReference type="PANTHER" id="PTHR43066">
    <property type="entry name" value="RHOMBOID-RELATED PROTEIN"/>
    <property type="match status" value="1"/>
</dbReference>
<evidence type="ECO:0000256" key="7">
    <source>
        <dbReference type="SAM" id="Phobius"/>
    </source>
</evidence>
<keyword evidence="4 7" id="KW-0812">Transmembrane</keyword>
<comment type="subcellular location">
    <subcellularLocation>
        <location evidence="1">Membrane</location>
        <topology evidence="1">Multi-pass membrane protein</topology>
    </subcellularLocation>
</comment>
<dbReference type="RefSeq" id="WP_311658267.1">
    <property type="nucleotide sequence ID" value="NZ_JAVRHY010000005.1"/>
</dbReference>
<dbReference type="Pfam" id="PF01694">
    <property type="entry name" value="Rhomboid"/>
    <property type="match status" value="1"/>
</dbReference>
<accession>A0ABU3B6V0</accession>
<dbReference type="EC" id="3.4.21.-" evidence="9"/>
<keyword evidence="5 7" id="KW-1133">Transmembrane helix</keyword>
<dbReference type="SUPFAM" id="SSF144091">
    <property type="entry name" value="Rhomboid-like"/>
    <property type="match status" value="1"/>
</dbReference>
<sequence>MPVGPSQEPLVTLLLIAVTCAVSIPAFSNRKLLGDMLFWPPAIGRGQWHRFVTHGFVHADGAHLLFNMVTLYFFGRAMEPFFTRYIGAPGYALFYVSAIVVAMLPSWLRHARDPNYRSLGASGAVSAVLFAYILLAPWSLLFVFFVPLPAIVFAALYVGYSVYASRQGADGINHSAHLRGGGYGVLFALVMEPGLAGHFLRTIASPLGS</sequence>
<keyword evidence="9" id="KW-0378">Hydrolase</keyword>
<feature type="transmembrane region" description="Helical" evidence="7">
    <location>
        <begin position="141"/>
        <end position="160"/>
    </location>
</feature>
<dbReference type="Gene3D" id="1.20.1540.10">
    <property type="entry name" value="Rhomboid-like"/>
    <property type="match status" value="1"/>
</dbReference>
<organism evidence="9 10">
    <name type="scientific">Spectribacter acetivorans</name>
    <dbReference type="NCBI Taxonomy" id="3075603"/>
    <lineage>
        <taxon>Bacteria</taxon>
        <taxon>Pseudomonadati</taxon>
        <taxon>Pseudomonadota</taxon>
        <taxon>Gammaproteobacteria</taxon>
        <taxon>Salinisphaerales</taxon>
        <taxon>Salinisphaeraceae</taxon>
        <taxon>Spectribacter</taxon>
    </lineage>
</organism>
<protein>
    <submittedName>
        <fullName evidence="9">Rhomboid family intramembrane serine protease</fullName>
        <ecNumber evidence="9">3.4.21.-</ecNumber>
    </submittedName>
</protein>
<dbReference type="PANTHER" id="PTHR43066:SF26">
    <property type="entry name" value="RHOMBOID PROTEASE GLPG"/>
    <property type="match status" value="1"/>
</dbReference>
<dbReference type="Proteomes" id="UP001259982">
    <property type="component" value="Unassembled WGS sequence"/>
</dbReference>
<keyword evidence="2" id="KW-1003">Cell membrane</keyword>
<proteinExistence type="predicted"/>
<feature type="transmembrane region" description="Helical" evidence="7">
    <location>
        <begin position="12"/>
        <end position="30"/>
    </location>
</feature>
<evidence type="ECO:0000313" key="9">
    <source>
        <dbReference type="EMBL" id="MDT0618191.1"/>
    </source>
</evidence>
<evidence type="ECO:0000256" key="2">
    <source>
        <dbReference type="ARBA" id="ARBA00022475"/>
    </source>
</evidence>
<evidence type="ECO:0000256" key="4">
    <source>
        <dbReference type="ARBA" id="ARBA00022692"/>
    </source>
</evidence>
<keyword evidence="3" id="KW-0997">Cell inner membrane</keyword>
<evidence type="ECO:0000313" key="10">
    <source>
        <dbReference type="Proteomes" id="UP001259982"/>
    </source>
</evidence>
<feature type="transmembrane region" description="Helical" evidence="7">
    <location>
        <begin position="86"/>
        <end position="104"/>
    </location>
</feature>
<evidence type="ECO:0000259" key="8">
    <source>
        <dbReference type="Pfam" id="PF01694"/>
    </source>
</evidence>
<keyword evidence="9" id="KW-0645">Protease</keyword>
<dbReference type="GO" id="GO:0006508">
    <property type="term" value="P:proteolysis"/>
    <property type="evidence" value="ECO:0007669"/>
    <property type="project" value="UniProtKB-KW"/>
</dbReference>
<comment type="caution">
    <text evidence="9">The sequence shown here is derived from an EMBL/GenBank/DDBJ whole genome shotgun (WGS) entry which is preliminary data.</text>
</comment>
<keyword evidence="6 7" id="KW-0472">Membrane</keyword>
<reference evidence="9 10" key="1">
    <citation type="submission" date="2023-09" db="EMBL/GenBank/DDBJ databases">
        <authorList>
            <person name="Rey-Velasco X."/>
        </authorList>
    </citation>
    <scope>NUCLEOTIDE SEQUENCE [LARGE SCALE GENOMIC DNA]</scope>
    <source>
        <strain evidence="9 10">P385</strain>
    </source>
</reference>
<feature type="transmembrane region" description="Helical" evidence="7">
    <location>
        <begin position="51"/>
        <end position="74"/>
    </location>
</feature>
<gene>
    <name evidence="9" type="ORF">RM531_06870</name>
</gene>
<dbReference type="InterPro" id="IPR022764">
    <property type="entry name" value="Peptidase_S54_rhomboid_dom"/>
</dbReference>
<name>A0ABU3B6V0_9GAMM</name>
<evidence type="ECO:0000256" key="6">
    <source>
        <dbReference type="ARBA" id="ARBA00023136"/>
    </source>
</evidence>
<evidence type="ECO:0000256" key="5">
    <source>
        <dbReference type="ARBA" id="ARBA00022989"/>
    </source>
</evidence>
<feature type="transmembrane region" description="Helical" evidence="7">
    <location>
        <begin position="181"/>
        <end position="200"/>
    </location>
</feature>